<name>A0A9Y2NAJ6_9PSEU</name>
<protein>
    <recommendedName>
        <fullName evidence="5">Lipoprotein</fullName>
    </recommendedName>
</protein>
<proteinExistence type="predicted"/>
<feature type="chain" id="PRO_5040950930" description="Lipoprotein" evidence="2">
    <location>
        <begin position="32"/>
        <end position="193"/>
    </location>
</feature>
<feature type="region of interest" description="Disordered" evidence="1">
    <location>
        <begin position="32"/>
        <end position="54"/>
    </location>
</feature>
<dbReference type="EMBL" id="CP127295">
    <property type="protein sequence ID" value="WIX98665.1"/>
    <property type="molecule type" value="Genomic_DNA"/>
</dbReference>
<dbReference type="InterPro" id="IPR006311">
    <property type="entry name" value="TAT_signal"/>
</dbReference>
<accession>A0A9Y2NAJ6</accession>
<evidence type="ECO:0000313" key="4">
    <source>
        <dbReference type="Proteomes" id="UP001239397"/>
    </source>
</evidence>
<keyword evidence="2" id="KW-0732">Signal</keyword>
<evidence type="ECO:0000256" key="2">
    <source>
        <dbReference type="SAM" id="SignalP"/>
    </source>
</evidence>
<organism evidence="3 4">
    <name type="scientific">Amycolatopsis mongoliensis</name>
    <dbReference type="NCBI Taxonomy" id="715475"/>
    <lineage>
        <taxon>Bacteria</taxon>
        <taxon>Bacillati</taxon>
        <taxon>Actinomycetota</taxon>
        <taxon>Actinomycetes</taxon>
        <taxon>Pseudonocardiales</taxon>
        <taxon>Pseudonocardiaceae</taxon>
        <taxon>Amycolatopsis</taxon>
    </lineage>
</organism>
<keyword evidence="4" id="KW-1185">Reference proteome</keyword>
<feature type="signal peptide" evidence="2">
    <location>
        <begin position="1"/>
        <end position="31"/>
    </location>
</feature>
<dbReference type="RefSeq" id="WP_285995149.1">
    <property type="nucleotide sequence ID" value="NZ_CP127295.1"/>
</dbReference>
<sequence length="193" mass="20805">MTIFSRRLKLCLCAAAALFAAVACGSSPAPAPSVAALPTSGTPASTGTATAASTVDRHPHQTLNTTDAEWWSWTQAYWKCLEEHGVPYVEKEPGILAPKGNDETIRGRNPAYDGAFDQCEPVKPLPAPELSPDTNPHYMDGYRKEIACLNSHGLKVTPLPDGGGWNYDGHPTMSQDEQTKLQFDCRKEAYSAG</sequence>
<gene>
    <name evidence="3" type="ORF">QRX60_31965</name>
</gene>
<dbReference type="Proteomes" id="UP001239397">
    <property type="component" value="Chromosome"/>
</dbReference>
<dbReference type="KEGG" id="amog:QRX60_31965"/>
<evidence type="ECO:0000313" key="3">
    <source>
        <dbReference type="EMBL" id="WIX98665.1"/>
    </source>
</evidence>
<evidence type="ECO:0008006" key="5">
    <source>
        <dbReference type="Google" id="ProtNLM"/>
    </source>
</evidence>
<evidence type="ECO:0000256" key="1">
    <source>
        <dbReference type="SAM" id="MobiDB-lite"/>
    </source>
</evidence>
<dbReference type="PROSITE" id="PS51318">
    <property type="entry name" value="TAT"/>
    <property type="match status" value="1"/>
</dbReference>
<dbReference type="PROSITE" id="PS51257">
    <property type="entry name" value="PROKAR_LIPOPROTEIN"/>
    <property type="match status" value="1"/>
</dbReference>
<dbReference type="AlphaFoldDB" id="A0A9Y2NAJ6"/>
<reference evidence="3 4" key="1">
    <citation type="submission" date="2023-06" db="EMBL/GenBank/DDBJ databases">
        <authorList>
            <person name="Oyuntsetseg B."/>
            <person name="Kim S.B."/>
        </authorList>
    </citation>
    <scope>NUCLEOTIDE SEQUENCE [LARGE SCALE GENOMIC DNA]</scope>
    <source>
        <strain evidence="3 4">4-36</strain>
    </source>
</reference>